<keyword evidence="2" id="KW-1185">Reference proteome</keyword>
<reference evidence="1" key="1">
    <citation type="journal article" date="2020" name="Stud. Mycol.">
        <title>101 Dothideomycetes genomes: a test case for predicting lifestyles and emergence of pathogens.</title>
        <authorList>
            <person name="Haridas S."/>
            <person name="Albert R."/>
            <person name="Binder M."/>
            <person name="Bloem J."/>
            <person name="Labutti K."/>
            <person name="Salamov A."/>
            <person name="Andreopoulos B."/>
            <person name="Baker S."/>
            <person name="Barry K."/>
            <person name="Bills G."/>
            <person name="Bluhm B."/>
            <person name="Cannon C."/>
            <person name="Castanera R."/>
            <person name="Culley D."/>
            <person name="Daum C."/>
            <person name="Ezra D."/>
            <person name="Gonzalez J."/>
            <person name="Henrissat B."/>
            <person name="Kuo A."/>
            <person name="Liang C."/>
            <person name="Lipzen A."/>
            <person name="Lutzoni F."/>
            <person name="Magnuson J."/>
            <person name="Mondo S."/>
            <person name="Nolan M."/>
            <person name="Ohm R."/>
            <person name="Pangilinan J."/>
            <person name="Park H.-J."/>
            <person name="Ramirez L."/>
            <person name="Alfaro M."/>
            <person name="Sun H."/>
            <person name="Tritt A."/>
            <person name="Yoshinaga Y."/>
            <person name="Zwiers L.-H."/>
            <person name="Turgeon B."/>
            <person name="Goodwin S."/>
            <person name="Spatafora J."/>
            <person name="Crous P."/>
            <person name="Grigoriev I."/>
        </authorList>
    </citation>
    <scope>NUCLEOTIDE SEQUENCE</scope>
    <source>
        <strain evidence="1">CBS 125425</strain>
    </source>
</reference>
<evidence type="ECO:0000313" key="1">
    <source>
        <dbReference type="EMBL" id="KAF2731638.1"/>
    </source>
</evidence>
<proteinExistence type="predicted"/>
<comment type="caution">
    <text evidence="1">The sequence shown here is derived from an EMBL/GenBank/DDBJ whole genome shotgun (WGS) entry which is preliminary data.</text>
</comment>
<protein>
    <submittedName>
        <fullName evidence="1">Uncharacterized protein</fullName>
    </submittedName>
</protein>
<evidence type="ECO:0000313" key="2">
    <source>
        <dbReference type="Proteomes" id="UP000799444"/>
    </source>
</evidence>
<dbReference type="OrthoDB" id="5149635at2759"/>
<organism evidence="1 2">
    <name type="scientific">Polyplosphaeria fusca</name>
    <dbReference type="NCBI Taxonomy" id="682080"/>
    <lineage>
        <taxon>Eukaryota</taxon>
        <taxon>Fungi</taxon>
        <taxon>Dikarya</taxon>
        <taxon>Ascomycota</taxon>
        <taxon>Pezizomycotina</taxon>
        <taxon>Dothideomycetes</taxon>
        <taxon>Pleosporomycetidae</taxon>
        <taxon>Pleosporales</taxon>
        <taxon>Tetraplosphaeriaceae</taxon>
        <taxon>Polyplosphaeria</taxon>
    </lineage>
</organism>
<name>A0A9P4V039_9PLEO</name>
<dbReference type="AlphaFoldDB" id="A0A9P4V039"/>
<dbReference type="EMBL" id="ML996191">
    <property type="protein sequence ID" value="KAF2731638.1"/>
    <property type="molecule type" value="Genomic_DNA"/>
</dbReference>
<sequence>MCDTTFAFGQRGSHFLRCPSRKEYSRLPRKLDAIFSTHQIQQIYHVTLGFGESFLLTYRDGQGKDRTESQDLPSELDGFVHAKNQYGLPLRHVSNLRVTLGPYNSSFFAHDGSAYLWMNLPPSLLDALNVRIENGSWTDKPRIVALGCDNNFLLITEKHAAVCNLPHYRTLSNLIEFSKSQQWGIEEMHSAVLHGYRYQGFITQSRKGTLSFENLPADAMMAVASLRGSIVQDTAKAERMQLDVRSRSYRDNELRTAQRPSLLRHAMLRREWSETSQQITREHSARGMKLSLSVSISAVGIRFGKMI</sequence>
<dbReference type="Proteomes" id="UP000799444">
    <property type="component" value="Unassembled WGS sequence"/>
</dbReference>
<accession>A0A9P4V039</accession>
<gene>
    <name evidence="1" type="ORF">EJ04DRAFT_498250</name>
</gene>